<gene>
    <name evidence="3" type="ORF">LSTR_LSTR003946</name>
</gene>
<dbReference type="Proteomes" id="UP000291343">
    <property type="component" value="Unassembled WGS sequence"/>
</dbReference>
<dbReference type="AlphaFoldDB" id="A0A482XA39"/>
<evidence type="ECO:0000256" key="1">
    <source>
        <dbReference type="ARBA" id="ARBA00023203"/>
    </source>
</evidence>
<dbReference type="GO" id="GO:0032456">
    <property type="term" value="P:endocytic recycling"/>
    <property type="evidence" value="ECO:0007669"/>
    <property type="project" value="TreeGrafter"/>
</dbReference>
<name>A0A482XA39_LAOST</name>
<dbReference type="GO" id="GO:0055037">
    <property type="term" value="C:recycling endosome"/>
    <property type="evidence" value="ECO:0007669"/>
    <property type="project" value="TreeGrafter"/>
</dbReference>
<comment type="caution">
    <text evidence="3">The sequence shown here is derived from an EMBL/GenBank/DDBJ whole genome shotgun (WGS) entry which is preliminary data.</text>
</comment>
<evidence type="ECO:0008006" key="5">
    <source>
        <dbReference type="Google" id="ProtNLM"/>
    </source>
</evidence>
<protein>
    <recommendedName>
        <fullName evidence="5">WH2 domain-containing protein</fullName>
    </recommendedName>
</protein>
<evidence type="ECO:0000313" key="3">
    <source>
        <dbReference type="EMBL" id="RZF42328.1"/>
    </source>
</evidence>
<dbReference type="GO" id="GO:0043015">
    <property type="term" value="F:gamma-tubulin binding"/>
    <property type="evidence" value="ECO:0007669"/>
    <property type="project" value="TreeGrafter"/>
</dbReference>
<dbReference type="InterPro" id="IPR028290">
    <property type="entry name" value="WASH1"/>
</dbReference>
<dbReference type="PANTHER" id="PTHR23331">
    <property type="entry name" value="CXYORF1"/>
    <property type="match status" value="1"/>
</dbReference>
<dbReference type="GO" id="GO:0043014">
    <property type="term" value="F:alpha-tubulin binding"/>
    <property type="evidence" value="ECO:0007669"/>
    <property type="project" value="InterPro"/>
</dbReference>
<dbReference type="GO" id="GO:0034314">
    <property type="term" value="P:Arp2/3 complex-mediated actin nucleation"/>
    <property type="evidence" value="ECO:0007669"/>
    <property type="project" value="InterPro"/>
</dbReference>
<dbReference type="GO" id="GO:0003779">
    <property type="term" value="F:actin binding"/>
    <property type="evidence" value="ECO:0007669"/>
    <property type="project" value="UniProtKB-KW"/>
</dbReference>
<dbReference type="OrthoDB" id="307871at2759"/>
<reference evidence="3 4" key="1">
    <citation type="journal article" date="2017" name="Gigascience">
        <title>Genome sequence of the small brown planthopper, Laodelphax striatellus.</title>
        <authorList>
            <person name="Zhu J."/>
            <person name="Jiang F."/>
            <person name="Wang X."/>
            <person name="Yang P."/>
            <person name="Bao Y."/>
            <person name="Zhao W."/>
            <person name="Wang W."/>
            <person name="Lu H."/>
            <person name="Wang Q."/>
            <person name="Cui N."/>
            <person name="Li J."/>
            <person name="Chen X."/>
            <person name="Luo L."/>
            <person name="Yu J."/>
            <person name="Kang L."/>
            <person name="Cui F."/>
        </authorList>
    </citation>
    <scope>NUCLEOTIDE SEQUENCE [LARGE SCALE GENOMIC DNA]</scope>
    <source>
        <strain evidence="3">Lst14</strain>
    </source>
</reference>
<feature type="compositionally biased region" description="Acidic residues" evidence="2">
    <location>
        <begin position="231"/>
        <end position="241"/>
    </location>
</feature>
<evidence type="ECO:0000256" key="2">
    <source>
        <dbReference type="SAM" id="MobiDB-lite"/>
    </source>
</evidence>
<dbReference type="GO" id="GO:0005829">
    <property type="term" value="C:cytosol"/>
    <property type="evidence" value="ECO:0007669"/>
    <property type="project" value="GOC"/>
</dbReference>
<feature type="compositionally biased region" description="Basic and acidic residues" evidence="2">
    <location>
        <begin position="159"/>
        <end position="177"/>
    </location>
</feature>
<feature type="region of interest" description="Disordered" evidence="2">
    <location>
        <begin position="72"/>
        <end position="112"/>
    </location>
</feature>
<dbReference type="PANTHER" id="PTHR23331:SF1">
    <property type="entry name" value="WASH COMPLEX SUBUNIT 1"/>
    <property type="match status" value="1"/>
</dbReference>
<feature type="region of interest" description="Disordered" evidence="2">
    <location>
        <begin position="200"/>
        <end position="241"/>
    </location>
</feature>
<keyword evidence="4" id="KW-1185">Reference proteome</keyword>
<dbReference type="EMBL" id="QKKF02015239">
    <property type="protein sequence ID" value="RZF42328.1"/>
    <property type="molecule type" value="Genomic_DNA"/>
</dbReference>
<organism evidence="3 4">
    <name type="scientific">Laodelphax striatellus</name>
    <name type="common">Small brown planthopper</name>
    <name type="synonym">Delphax striatella</name>
    <dbReference type="NCBI Taxonomy" id="195883"/>
    <lineage>
        <taxon>Eukaryota</taxon>
        <taxon>Metazoa</taxon>
        <taxon>Ecdysozoa</taxon>
        <taxon>Arthropoda</taxon>
        <taxon>Hexapoda</taxon>
        <taxon>Insecta</taxon>
        <taxon>Pterygota</taxon>
        <taxon>Neoptera</taxon>
        <taxon>Paraneoptera</taxon>
        <taxon>Hemiptera</taxon>
        <taxon>Auchenorrhyncha</taxon>
        <taxon>Fulgoroidea</taxon>
        <taxon>Delphacidae</taxon>
        <taxon>Criomorphinae</taxon>
        <taxon>Laodelphax</taxon>
    </lineage>
</organism>
<evidence type="ECO:0000313" key="4">
    <source>
        <dbReference type="Proteomes" id="UP000291343"/>
    </source>
</evidence>
<accession>A0A482XA39</accession>
<dbReference type="InParanoid" id="A0A482XA39"/>
<sequence>MNHLSLYKRVGITVNRTLQVFSSAKYPASHVDRDYKSTFEPKPSRVNETPLKSRALSLATKLSYADHVLSDPLGGSLRSRKGQDGGGGGSDDKDGLEDAPLTMSNGGDEGAGGVRDSHYFYAPVLQQVPTIDVERPKPAVSGDPVANLMAAIRNAGGSEKAKLKSVKERKIEAKQKEEDEIPRPPAGNLMADLHAKLSMRRRGISGQRDGGNESAIMKLMDKPLPSLKDSETEDNSDWDES</sequence>
<dbReference type="GO" id="GO:0071203">
    <property type="term" value="C:WASH complex"/>
    <property type="evidence" value="ECO:0007669"/>
    <property type="project" value="InterPro"/>
</dbReference>
<dbReference type="GO" id="GO:0006887">
    <property type="term" value="P:exocytosis"/>
    <property type="evidence" value="ECO:0007669"/>
    <property type="project" value="TreeGrafter"/>
</dbReference>
<keyword evidence="1" id="KW-0009">Actin-binding</keyword>
<dbReference type="GO" id="GO:0042147">
    <property type="term" value="P:retrograde transport, endosome to Golgi"/>
    <property type="evidence" value="ECO:0007669"/>
    <property type="project" value="TreeGrafter"/>
</dbReference>
<feature type="region of interest" description="Disordered" evidence="2">
    <location>
        <begin position="157"/>
        <end position="188"/>
    </location>
</feature>
<proteinExistence type="predicted"/>
<dbReference type="GO" id="GO:0005769">
    <property type="term" value="C:early endosome"/>
    <property type="evidence" value="ECO:0007669"/>
    <property type="project" value="InterPro"/>
</dbReference>
<dbReference type="STRING" id="195883.A0A482XA39"/>